<dbReference type="Gene3D" id="3.40.50.10490">
    <property type="entry name" value="Glucose-6-phosphate isomerase like protein, domain 1"/>
    <property type="match status" value="2"/>
</dbReference>
<reference evidence="8 9" key="1">
    <citation type="journal article" date="2016" name="Nat. Commun.">
        <title>Thousands of microbial genomes shed light on interconnected biogeochemical processes in an aquifer system.</title>
        <authorList>
            <person name="Anantharaman K."/>
            <person name="Brown C.T."/>
            <person name="Hug L.A."/>
            <person name="Sharon I."/>
            <person name="Castelle C.J."/>
            <person name="Probst A.J."/>
            <person name="Thomas B.C."/>
            <person name="Singh A."/>
            <person name="Wilkins M.J."/>
            <person name="Karaoz U."/>
            <person name="Brodie E.L."/>
            <person name="Williams K.H."/>
            <person name="Hubbard S.S."/>
            <person name="Banfield J.F."/>
        </authorList>
    </citation>
    <scope>NUCLEOTIDE SEQUENCE [LARGE SCALE GENOMIC DNA]</scope>
</reference>
<dbReference type="GO" id="GO:0004347">
    <property type="term" value="F:glucose-6-phosphate isomerase activity"/>
    <property type="evidence" value="ECO:0007669"/>
    <property type="project" value="UniProtKB-EC"/>
</dbReference>
<dbReference type="GO" id="GO:0051156">
    <property type="term" value="P:glucose 6-phosphate metabolic process"/>
    <property type="evidence" value="ECO:0007669"/>
    <property type="project" value="TreeGrafter"/>
</dbReference>
<dbReference type="STRING" id="1798661.A3D65_00225"/>
<evidence type="ECO:0000256" key="5">
    <source>
        <dbReference type="ARBA" id="ARBA00023235"/>
    </source>
</evidence>
<dbReference type="EMBL" id="MHLL01000041">
    <property type="protein sequence ID" value="OGZ08145.1"/>
    <property type="molecule type" value="Genomic_DNA"/>
</dbReference>
<protein>
    <recommendedName>
        <fullName evidence="7">Glucose-6-phosphate isomerase</fullName>
        <ecNumber evidence="7">5.3.1.9</ecNumber>
    </recommendedName>
</protein>
<dbReference type="GO" id="GO:0006094">
    <property type="term" value="P:gluconeogenesis"/>
    <property type="evidence" value="ECO:0007669"/>
    <property type="project" value="UniProtKB-KW"/>
</dbReference>
<comment type="catalytic activity">
    <reaction evidence="6 7">
        <text>alpha-D-glucose 6-phosphate = beta-D-fructose 6-phosphate</text>
        <dbReference type="Rhea" id="RHEA:11816"/>
        <dbReference type="ChEBI" id="CHEBI:57634"/>
        <dbReference type="ChEBI" id="CHEBI:58225"/>
        <dbReference type="EC" id="5.3.1.9"/>
    </reaction>
</comment>
<dbReference type="PRINTS" id="PR00662">
    <property type="entry name" value="G6PISOMERASE"/>
</dbReference>
<dbReference type="InterPro" id="IPR001672">
    <property type="entry name" value="G6P_Isomerase"/>
</dbReference>
<proteinExistence type="inferred from homology"/>
<comment type="pathway">
    <text evidence="1 7">Carbohydrate degradation; glycolysis; D-glyceraldehyde 3-phosphate and glycerone phosphate from D-glucose: step 2/4.</text>
</comment>
<dbReference type="GO" id="GO:0006096">
    <property type="term" value="P:glycolytic process"/>
    <property type="evidence" value="ECO:0007669"/>
    <property type="project" value="UniProtKB-UniPathway"/>
</dbReference>
<dbReference type="CDD" id="cd05015">
    <property type="entry name" value="SIS_PGI_1"/>
    <property type="match status" value="1"/>
</dbReference>
<keyword evidence="5 7" id="KW-0413">Isomerase</keyword>
<organism evidence="8 9">
    <name type="scientific">Candidatus Lloydbacteria bacterium RIFCSPHIGHO2_02_FULL_50_13</name>
    <dbReference type="NCBI Taxonomy" id="1798661"/>
    <lineage>
        <taxon>Bacteria</taxon>
        <taxon>Candidatus Lloydiibacteriota</taxon>
    </lineage>
</organism>
<dbReference type="Proteomes" id="UP000177996">
    <property type="component" value="Unassembled WGS sequence"/>
</dbReference>
<evidence type="ECO:0000256" key="3">
    <source>
        <dbReference type="ARBA" id="ARBA00022432"/>
    </source>
</evidence>
<dbReference type="InterPro" id="IPR046348">
    <property type="entry name" value="SIS_dom_sf"/>
</dbReference>
<dbReference type="Pfam" id="PF00342">
    <property type="entry name" value="PGI"/>
    <property type="match status" value="1"/>
</dbReference>
<evidence type="ECO:0000313" key="8">
    <source>
        <dbReference type="EMBL" id="OGZ08145.1"/>
    </source>
</evidence>
<dbReference type="GO" id="GO:0097367">
    <property type="term" value="F:carbohydrate derivative binding"/>
    <property type="evidence" value="ECO:0007669"/>
    <property type="project" value="InterPro"/>
</dbReference>
<evidence type="ECO:0000313" key="9">
    <source>
        <dbReference type="Proteomes" id="UP000177996"/>
    </source>
</evidence>
<dbReference type="PROSITE" id="PS00765">
    <property type="entry name" value="P_GLUCOSE_ISOMERASE_1"/>
    <property type="match status" value="1"/>
</dbReference>
<dbReference type="PANTHER" id="PTHR11469:SF1">
    <property type="entry name" value="GLUCOSE-6-PHOSPHATE ISOMERASE"/>
    <property type="match status" value="1"/>
</dbReference>
<evidence type="ECO:0000256" key="4">
    <source>
        <dbReference type="ARBA" id="ARBA00023152"/>
    </source>
</evidence>
<dbReference type="InterPro" id="IPR035476">
    <property type="entry name" value="SIS_PGI_1"/>
</dbReference>
<dbReference type="GO" id="GO:0048029">
    <property type="term" value="F:monosaccharide binding"/>
    <property type="evidence" value="ECO:0007669"/>
    <property type="project" value="TreeGrafter"/>
</dbReference>
<evidence type="ECO:0000256" key="6">
    <source>
        <dbReference type="ARBA" id="ARBA00029321"/>
    </source>
</evidence>
<keyword evidence="4 7" id="KW-0324">Glycolysis</keyword>
<dbReference type="EC" id="5.3.1.9" evidence="7"/>
<gene>
    <name evidence="8" type="ORF">A3D65_00225</name>
</gene>
<name>A0A1G2D3G0_9BACT</name>
<dbReference type="AlphaFoldDB" id="A0A1G2D3G0"/>
<comment type="caution">
    <text evidence="8">The sequence shown here is derived from an EMBL/GenBank/DDBJ whole genome shotgun (WGS) entry which is preliminary data.</text>
</comment>
<dbReference type="SUPFAM" id="SSF53697">
    <property type="entry name" value="SIS domain"/>
    <property type="match status" value="1"/>
</dbReference>
<dbReference type="GO" id="GO:0005829">
    <property type="term" value="C:cytosol"/>
    <property type="evidence" value="ECO:0007669"/>
    <property type="project" value="TreeGrafter"/>
</dbReference>
<keyword evidence="3 7" id="KW-0312">Gluconeogenesis</keyword>
<evidence type="ECO:0000256" key="1">
    <source>
        <dbReference type="ARBA" id="ARBA00004926"/>
    </source>
</evidence>
<evidence type="ECO:0000256" key="7">
    <source>
        <dbReference type="RuleBase" id="RU000612"/>
    </source>
</evidence>
<evidence type="ECO:0000256" key="2">
    <source>
        <dbReference type="ARBA" id="ARBA00006604"/>
    </source>
</evidence>
<dbReference type="PANTHER" id="PTHR11469">
    <property type="entry name" value="GLUCOSE-6-PHOSPHATE ISOMERASE"/>
    <property type="match status" value="1"/>
</dbReference>
<sequence>MSKEFSIVSLNIHPVEAHAALDAYVADIAELKKDGAGKYDVPESALFLPKDAGILAEARRLAEQYAGAQLQCVIVIGIGGSNLGTKAVYDALRGAYDPARPQLPKLFFLDTLSEEALRALYELLEARVRHSDQVLINIVSKSGTTVESVANFELLYQTLAKRFPDIASRVIATTDRDSALWKKGKERGFGILEIPAPVGGRFSVFSAVGLFPLLVAGIDVEEFCRGGGEMLERVLSRDRATNDAIKSSEEIFAAQKSGCVMLNLFFFHPELESLGKWERQLVAESLGKEKDLTGRVVHAGITPIVSIASADLHSMAQLYFGGPRDKVTLLVHANNSVGERILEGGPLVGLVPALAEKSSGEIMEAIYQGVTAAYKAHELPHIEIELPEISAYTLGGYMEWRMATVMYLAKLMNVNAFDQPNVEDYKKVTRAMLEKT</sequence>
<dbReference type="UniPathway" id="UPA00109">
    <property type="reaction ID" value="UER00181"/>
</dbReference>
<accession>A0A1G2D3G0</accession>
<comment type="similarity">
    <text evidence="2 7">Belongs to the GPI family.</text>
</comment>
<dbReference type="PROSITE" id="PS51463">
    <property type="entry name" value="P_GLUCOSE_ISOMERASE_3"/>
    <property type="match status" value="1"/>
</dbReference>
<dbReference type="InterPro" id="IPR018189">
    <property type="entry name" value="Phosphoglucose_isomerase_CS"/>
</dbReference>